<evidence type="ECO:0000313" key="2">
    <source>
        <dbReference type="Proteomes" id="UP000176405"/>
    </source>
</evidence>
<protein>
    <submittedName>
        <fullName evidence="1">Uncharacterized protein</fullName>
    </submittedName>
</protein>
<reference evidence="1 2" key="1">
    <citation type="journal article" date="2016" name="Nat. Commun.">
        <title>Thousands of microbial genomes shed light on interconnected biogeochemical processes in an aquifer system.</title>
        <authorList>
            <person name="Anantharaman K."/>
            <person name="Brown C.T."/>
            <person name="Hug L.A."/>
            <person name="Sharon I."/>
            <person name="Castelle C.J."/>
            <person name="Probst A.J."/>
            <person name="Thomas B.C."/>
            <person name="Singh A."/>
            <person name="Wilkins M.J."/>
            <person name="Karaoz U."/>
            <person name="Brodie E.L."/>
            <person name="Williams K.H."/>
            <person name="Hubbard S.S."/>
            <person name="Banfield J.F."/>
        </authorList>
    </citation>
    <scope>NUCLEOTIDE SEQUENCE [LARGE SCALE GENOMIC DNA]</scope>
</reference>
<evidence type="ECO:0000313" key="1">
    <source>
        <dbReference type="EMBL" id="OGE35116.1"/>
    </source>
</evidence>
<accession>A0A1F5K2L1</accession>
<name>A0A1F5K2L1_9BACT</name>
<gene>
    <name evidence="1" type="ORF">A3E45_03235</name>
</gene>
<dbReference type="EMBL" id="MFDH01000028">
    <property type="protein sequence ID" value="OGE35116.1"/>
    <property type="molecule type" value="Genomic_DNA"/>
</dbReference>
<comment type="caution">
    <text evidence="1">The sequence shown here is derived from an EMBL/GenBank/DDBJ whole genome shotgun (WGS) entry which is preliminary data.</text>
</comment>
<organism evidence="1 2">
    <name type="scientific">Candidatus Daviesbacteria bacterium RIFCSPHIGHO2_12_FULL_43_11</name>
    <dbReference type="NCBI Taxonomy" id="1797780"/>
    <lineage>
        <taxon>Bacteria</taxon>
        <taxon>Candidatus Daviesiibacteriota</taxon>
    </lineage>
</organism>
<proteinExistence type="predicted"/>
<dbReference type="AlphaFoldDB" id="A0A1F5K2L1"/>
<sequence length="234" mass="26226">MLIWAILFLVVMGVSFVLAFRSMSDYREVPAPSVPFSVFLVGNPQALTLGNLQKLGEAFIKGKFIFSFERLFKGPKRALVVFGPVDVLQPFSQSLGLTEIEDYSRTVTGKMRAWEVGKKSPNAPIGSIDILSYIPSLQEDEEFWWQVVLKPKANQQFTAIIRAVFRGSDEGRLVKLQEELFDIGKPQDISVLPQAYSSEQIIKFYQDRSLPLGSLSHMGQLTLSAEEVYSLLGI</sequence>
<dbReference type="Proteomes" id="UP000176405">
    <property type="component" value="Unassembled WGS sequence"/>
</dbReference>